<dbReference type="Pfam" id="PF01120">
    <property type="entry name" value="Alpha_L_fucos"/>
    <property type="match status" value="1"/>
</dbReference>
<dbReference type="Gene3D" id="3.20.20.80">
    <property type="entry name" value="Glycosidases"/>
    <property type="match status" value="1"/>
</dbReference>
<dbReference type="EC" id="3.2.1.51" evidence="2"/>
<dbReference type="GO" id="GO:0004560">
    <property type="term" value="F:alpha-L-fucosidase activity"/>
    <property type="evidence" value="ECO:0007669"/>
    <property type="project" value="InterPro"/>
</dbReference>
<dbReference type="InterPro" id="IPR057739">
    <property type="entry name" value="Glyco_hydro_29_N"/>
</dbReference>
<gene>
    <name evidence="7" type="ORF">ROSEINA2194_01891</name>
</gene>
<dbReference type="AlphaFoldDB" id="C0FT24"/>
<keyword evidence="4" id="KW-0378">Hydrolase</keyword>
<evidence type="ECO:0000313" key="8">
    <source>
        <dbReference type="Proteomes" id="UP000003561"/>
    </source>
</evidence>
<comment type="similarity">
    <text evidence="1">Belongs to the glycosyl hydrolase 29 family.</text>
</comment>
<evidence type="ECO:0000259" key="6">
    <source>
        <dbReference type="Pfam" id="PF01120"/>
    </source>
</evidence>
<feature type="domain" description="Glycoside hydrolase family 29 N-terminal" evidence="6">
    <location>
        <begin position="50"/>
        <end position="174"/>
    </location>
</feature>
<accession>C0FT24</accession>
<evidence type="ECO:0000256" key="1">
    <source>
        <dbReference type="ARBA" id="ARBA00007951"/>
    </source>
</evidence>
<organism evidence="7 8">
    <name type="scientific">Roseburia inulinivorans DSM 16841</name>
    <dbReference type="NCBI Taxonomy" id="622312"/>
    <lineage>
        <taxon>Bacteria</taxon>
        <taxon>Bacillati</taxon>
        <taxon>Bacillota</taxon>
        <taxon>Clostridia</taxon>
        <taxon>Lachnospirales</taxon>
        <taxon>Lachnospiraceae</taxon>
        <taxon>Roseburia</taxon>
    </lineage>
</organism>
<dbReference type="SMART" id="SM00812">
    <property type="entry name" value="Alpha_L_fucos"/>
    <property type="match status" value="1"/>
</dbReference>
<dbReference type="EMBL" id="ACFY01000084">
    <property type="protein sequence ID" value="EEG94253.1"/>
    <property type="molecule type" value="Genomic_DNA"/>
</dbReference>
<dbReference type="InterPro" id="IPR000933">
    <property type="entry name" value="Glyco_hydro_29"/>
</dbReference>
<protein>
    <recommendedName>
        <fullName evidence="2">alpha-L-fucosidase</fullName>
        <ecNumber evidence="2">3.2.1.51</ecNumber>
    </recommendedName>
</protein>
<dbReference type="SUPFAM" id="SSF51445">
    <property type="entry name" value="(Trans)glycosidases"/>
    <property type="match status" value="1"/>
</dbReference>
<evidence type="ECO:0000313" key="7">
    <source>
        <dbReference type="EMBL" id="EEG94253.1"/>
    </source>
</evidence>
<reference evidence="7 8" key="2">
    <citation type="submission" date="2009-03" db="EMBL/GenBank/DDBJ databases">
        <title>Draft genome sequence of Roseburia inulinivorans (DSM 16841).</title>
        <authorList>
            <person name="Sudarsanam P."/>
            <person name="Ley R."/>
            <person name="Guruge J."/>
            <person name="Turnbaugh P.J."/>
            <person name="Mahowald M."/>
            <person name="Liep D."/>
            <person name="Gordon J."/>
        </authorList>
    </citation>
    <scope>NUCLEOTIDE SEQUENCE [LARGE SCALE GENOMIC DNA]</scope>
    <source>
        <strain evidence="7 8">DSM 16841</strain>
    </source>
</reference>
<evidence type="ECO:0000256" key="3">
    <source>
        <dbReference type="ARBA" id="ARBA00022729"/>
    </source>
</evidence>
<dbReference type="eggNOG" id="COG3669">
    <property type="taxonomic scope" value="Bacteria"/>
</dbReference>
<dbReference type="CAZy" id="GH29">
    <property type="family name" value="Glycoside Hydrolase Family 29"/>
</dbReference>
<dbReference type="RefSeq" id="WP_007885606.1">
    <property type="nucleotide sequence ID" value="NZ_ACFY01000084.1"/>
</dbReference>
<evidence type="ECO:0000256" key="2">
    <source>
        <dbReference type="ARBA" id="ARBA00012662"/>
    </source>
</evidence>
<keyword evidence="3" id="KW-0732">Signal</keyword>
<comment type="caution">
    <text evidence="7">The sequence shown here is derived from an EMBL/GenBank/DDBJ whole genome shotgun (WGS) entry which is preliminary data.</text>
</comment>
<sequence>MRTPEEQIYYAAGIAPSLRQLAWQQLEFYAFTHFGMNTFTGREWGDGTDSPRLFAPDAFDADQWVAAVKSAGMRGLLLTCKHHDGFCLWPSAYTEYSVKNSPWKNGQGDVVREVADACRRGGIKFGVYLSPWDRHESCYGSGTAYDDYFVNQLTELASNYGDIFCFWFDGACGEGPNGKNKSMTGRGTTV</sequence>
<keyword evidence="5" id="KW-0326">Glycosidase</keyword>
<evidence type="ECO:0000256" key="4">
    <source>
        <dbReference type="ARBA" id="ARBA00022801"/>
    </source>
</evidence>
<name>C0FT24_9FIRM</name>
<proteinExistence type="inferred from homology"/>
<dbReference type="GO" id="GO:0006004">
    <property type="term" value="P:fucose metabolic process"/>
    <property type="evidence" value="ECO:0007669"/>
    <property type="project" value="TreeGrafter"/>
</dbReference>
<reference evidence="7 8" key="1">
    <citation type="submission" date="2009-02" db="EMBL/GenBank/DDBJ databases">
        <authorList>
            <person name="Fulton L."/>
            <person name="Clifton S."/>
            <person name="Fulton B."/>
            <person name="Xu J."/>
            <person name="Minx P."/>
            <person name="Pepin K.H."/>
            <person name="Johnson M."/>
            <person name="Bhonagiri V."/>
            <person name="Nash W.E."/>
            <person name="Mardis E.R."/>
            <person name="Wilson R.K."/>
        </authorList>
    </citation>
    <scope>NUCLEOTIDE SEQUENCE [LARGE SCALE GENOMIC DNA]</scope>
    <source>
        <strain evidence="7 8">DSM 16841</strain>
    </source>
</reference>
<evidence type="ECO:0000256" key="5">
    <source>
        <dbReference type="ARBA" id="ARBA00023295"/>
    </source>
</evidence>
<dbReference type="GO" id="GO:0005764">
    <property type="term" value="C:lysosome"/>
    <property type="evidence" value="ECO:0007669"/>
    <property type="project" value="TreeGrafter"/>
</dbReference>
<dbReference type="InterPro" id="IPR017853">
    <property type="entry name" value="GH"/>
</dbReference>
<dbReference type="GO" id="GO:0016139">
    <property type="term" value="P:glycoside catabolic process"/>
    <property type="evidence" value="ECO:0007669"/>
    <property type="project" value="TreeGrafter"/>
</dbReference>
<dbReference type="Proteomes" id="UP000003561">
    <property type="component" value="Unassembled WGS sequence"/>
</dbReference>
<dbReference type="PANTHER" id="PTHR10030">
    <property type="entry name" value="ALPHA-L-FUCOSIDASE"/>
    <property type="match status" value="1"/>
</dbReference>
<dbReference type="PANTHER" id="PTHR10030:SF37">
    <property type="entry name" value="ALPHA-L-FUCOSIDASE-RELATED"/>
    <property type="match status" value="1"/>
</dbReference>